<sequence length="161" mass="18353">MQTPQLVTVGIGVEIRGENFAGIIMAINRFMKINNQSGTWRLRTTKDGATSLHLSTIDERSDRADNFCPTNFKKMLGKFCKKNFKALQRRDFETLFMKSVESVQDFFSRVSGIVSQMKSYGEKLDDEIVVAKVLRSLTTKFDHVVAAIEESEDLSIFRLMN</sequence>
<dbReference type="AlphaFoldDB" id="A0AA88WXD3"/>
<dbReference type="PANTHER" id="PTHR35317">
    <property type="entry name" value="OS04G0629600 PROTEIN"/>
    <property type="match status" value="1"/>
</dbReference>
<dbReference type="Proteomes" id="UP001188597">
    <property type="component" value="Unassembled WGS sequence"/>
</dbReference>
<evidence type="ECO:0008006" key="3">
    <source>
        <dbReference type="Google" id="ProtNLM"/>
    </source>
</evidence>
<dbReference type="Pfam" id="PF14223">
    <property type="entry name" value="Retrotran_gag_2"/>
    <property type="match status" value="1"/>
</dbReference>
<gene>
    <name evidence="1" type="ORF">RJ639_036145</name>
</gene>
<protein>
    <recommendedName>
        <fullName evidence="3">Retrovirus-related Pol polyprotein from transposon TNT 1-94</fullName>
    </recommendedName>
</protein>
<proteinExistence type="predicted"/>
<evidence type="ECO:0000313" key="2">
    <source>
        <dbReference type="Proteomes" id="UP001188597"/>
    </source>
</evidence>
<accession>A0AA88WXD3</accession>
<evidence type="ECO:0000313" key="1">
    <source>
        <dbReference type="EMBL" id="KAK3032215.1"/>
    </source>
</evidence>
<name>A0AA88WXD3_9ASTE</name>
<dbReference type="PANTHER" id="PTHR35317:SF35">
    <property type="entry name" value="DUF4219 DOMAIN-CONTAINING PROTEIN"/>
    <property type="match status" value="1"/>
</dbReference>
<keyword evidence="2" id="KW-1185">Reference proteome</keyword>
<organism evidence="1 2">
    <name type="scientific">Escallonia herrerae</name>
    <dbReference type="NCBI Taxonomy" id="1293975"/>
    <lineage>
        <taxon>Eukaryota</taxon>
        <taxon>Viridiplantae</taxon>
        <taxon>Streptophyta</taxon>
        <taxon>Embryophyta</taxon>
        <taxon>Tracheophyta</taxon>
        <taxon>Spermatophyta</taxon>
        <taxon>Magnoliopsida</taxon>
        <taxon>eudicotyledons</taxon>
        <taxon>Gunneridae</taxon>
        <taxon>Pentapetalae</taxon>
        <taxon>asterids</taxon>
        <taxon>campanulids</taxon>
        <taxon>Escalloniales</taxon>
        <taxon>Escalloniaceae</taxon>
        <taxon>Escallonia</taxon>
    </lineage>
</organism>
<dbReference type="EMBL" id="JAVXUP010000277">
    <property type="protein sequence ID" value="KAK3032215.1"/>
    <property type="molecule type" value="Genomic_DNA"/>
</dbReference>
<comment type="caution">
    <text evidence="1">The sequence shown here is derived from an EMBL/GenBank/DDBJ whole genome shotgun (WGS) entry which is preliminary data.</text>
</comment>
<reference evidence="1" key="1">
    <citation type="submission" date="2022-12" db="EMBL/GenBank/DDBJ databases">
        <title>Draft genome assemblies for two species of Escallonia (Escalloniales).</title>
        <authorList>
            <person name="Chanderbali A."/>
            <person name="Dervinis C."/>
            <person name="Anghel I."/>
            <person name="Soltis D."/>
            <person name="Soltis P."/>
            <person name="Zapata F."/>
        </authorList>
    </citation>
    <scope>NUCLEOTIDE SEQUENCE</scope>
    <source>
        <strain evidence="1">UCBG64.0493</strain>
        <tissue evidence="1">Leaf</tissue>
    </source>
</reference>